<reference evidence="1 2" key="1">
    <citation type="journal article" date="2005" name="Nucleic Acids Res.">
        <title>Genomic blueprint of Hahella chejuensis, a marine microbe producing an algicidal agent.</title>
        <authorList>
            <person name="Jeong H."/>
            <person name="Yim J.H."/>
            <person name="Lee C."/>
            <person name="Choi S.-H."/>
            <person name="Park Y.K."/>
            <person name="Yoon S.H."/>
            <person name="Hur C.-G."/>
            <person name="Kang H.-Y."/>
            <person name="Kim D."/>
            <person name="Lee H.H."/>
            <person name="Park K.H."/>
            <person name="Park S.-H."/>
            <person name="Park H.-S."/>
            <person name="Lee H.K."/>
            <person name="Oh T.K."/>
            <person name="Kim J.F."/>
        </authorList>
    </citation>
    <scope>NUCLEOTIDE SEQUENCE [LARGE SCALE GENOMIC DNA]</scope>
    <source>
        <strain evidence="1 2">KCTC 2396</strain>
    </source>
</reference>
<organism evidence="1 2">
    <name type="scientific">Hahella chejuensis (strain KCTC 2396)</name>
    <dbReference type="NCBI Taxonomy" id="349521"/>
    <lineage>
        <taxon>Bacteria</taxon>
        <taxon>Pseudomonadati</taxon>
        <taxon>Pseudomonadota</taxon>
        <taxon>Gammaproteobacteria</taxon>
        <taxon>Oceanospirillales</taxon>
        <taxon>Hahellaceae</taxon>
        <taxon>Hahella</taxon>
    </lineage>
</organism>
<accession>Q2SAP3</accession>
<dbReference type="AlphaFoldDB" id="Q2SAP3"/>
<evidence type="ECO:0000313" key="1">
    <source>
        <dbReference type="EMBL" id="ABC32281.1"/>
    </source>
</evidence>
<keyword evidence="2" id="KW-1185">Reference proteome</keyword>
<dbReference type="Proteomes" id="UP000000238">
    <property type="component" value="Chromosome"/>
</dbReference>
<proteinExistence type="predicted"/>
<sequence length="35" mass="3634">MMSASLSDQAAHSAMREFQVVANSCGGLQAYAETA</sequence>
<gene>
    <name evidence="1" type="ordered locus">HCH_05623</name>
</gene>
<dbReference type="HOGENOM" id="CLU_3365270_0_0_6"/>
<dbReference type="EMBL" id="CP000155">
    <property type="protein sequence ID" value="ABC32281.1"/>
    <property type="molecule type" value="Genomic_DNA"/>
</dbReference>
<protein>
    <submittedName>
        <fullName evidence="1">Uncharacterized protein</fullName>
    </submittedName>
</protein>
<evidence type="ECO:0000313" key="2">
    <source>
        <dbReference type="Proteomes" id="UP000000238"/>
    </source>
</evidence>
<name>Q2SAP3_HAHCH</name>
<dbReference type="KEGG" id="hch:HCH_05623"/>